<gene>
    <name evidence="2" type="ORF">ENG14_06725</name>
</gene>
<accession>A0A7C1AV95</accession>
<dbReference type="Gene3D" id="3.30.300.180">
    <property type="match status" value="1"/>
</dbReference>
<dbReference type="AlphaFoldDB" id="A0A7C1AV95"/>
<dbReference type="Pfam" id="PF11638">
    <property type="entry name" value="DnaA_N"/>
    <property type="match status" value="1"/>
</dbReference>
<dbReference type="InterPro" id="IPR024633">
    <property type="entry name" value="DnaA_N_dom"/>
</dbReference>
<evidence type="ECO:0000313" key="2">
    <source>
        <dbReference type="EMBL" id="HDL90579.1"/>
    </source>
</evidence>
<organism evidence="2">
    <name type="scientific">Thermodesulforhabdus norvegica</name>
    <dbReference type="NCBI Taxonomy" id="39841"/>
    <lineage>
        <taxon>Bacteria</taxon>
        <taxon>Pseudomonadati</taxon>
        <taxon>Thermodesulfobacteriota</taxon>
        <taxon>Syntrophobacteria</taxon>
        <taxon>Syntrophobacterales</taxon>
        <taxon>Thermodesulforhabdaceae</taxon>
        <taxon>Thermodesulforhabdus</taxon>
    </lineage>
</organism>
<evidence type="ECO:0000259" key="1">
    <source>
        <dbReference type="Pfam" id="PF11638"/>
    </source>
</evidence>
<sequence>MGRRKVSITSNRNDKWSQLRGALKKVLTKGQYDLWIAPLHFLGLQDGTLLLGCRN</sequence>
<name>A0A7C1AV95_9BACT</name>
<dbReference type="InterPro" id="IPR038454">
    <property type="entry name" value="DnaA_N_sf"/>
</dbReference>
<dbReference type="EMBL" id="DQZW01000319">
    <property type="protein sequence ID" value="HDL90579.1"/>
    <property type="molecule type" value="Genomic_DNA"/>
</dbReference>
<dbReference type="Proteomes" id="UP000886355">
    <property type="component" value="Unassembled WGS sequence"/>
</dbReference>
<reference evidence="2" key="1">
    <citation type="journal article" date="2020" name="mSystems">
        <title>Genome- and Community-Level Interaction Insights into Carbon Utilization and Element Cycling Functions of Hydrothermarchaeota in Hydrothermal Sediment.</title>
        <authorList>
            <person name="Zhou Z."/>
            <person name="Liu Y."/>
            <person name="Xu W."/>
            <person name="Pan J."/>
            <person name="Luo Z.H."/>
            <person name="Li M."/>
        </authorList>
    </citation>
    <scope>NUCLEOTIDE SEQUENCE [LARGE SCALE GENOMIC DNA]</scope>
    <source>
        <strain evidence="2">HyVt-19</strain>
    </source>
</reference>
<protein>
    <recommendedName>
        <fullName evidence="1">DnaA N-terminal domain-containing protein</fullName>
    </recommendedName>
</protein>
<feature type="non-terminal residue" evidence="2">
    <location>
        <position position="55"/>
    </location>
</feature>
<proteinExistence type="predicted"/>
<comment type="caution">
    <text evidence="2">The sequence shown here is derived from an EMBL/GenBank/DDBJ whole genome shotgun (WGS) entry which is preliminary data.</text>
</comment>
<feature type="domain" description="DnaA N-terminal" evidence="1">
    <location>
        <begin position="14"/>
        <end position="52"/>
    </location>
</feature>